<organism evidence="1 2">
    <name type="scientific">Rhododendron molle</name>
    <name type="common">Chinese azalea</name>
    <name type="synonym">Azalea mollis</name>
    <dbReference type="NCBI Taxonomy" id="49168"/>
    <lineage>
        <taxon>Eukaryota</taxon>
        <taxon>Viridiplantae</taxon>
        <taxon>Streptophyta</taxon>
        <taxon>Embryophyta</taxon>
        <taxon>Tracheophyta</taxon>
        <taxon>Spermatophyta</taxon>
        <taxon>Magnoliopsida</taxon>
        <taxon>eudicotyledons</taxon>
        <taxon>Gunneridae</taxon>
        <taxon>Pentapetalae</taxon>
        <taxon>asterids</taxon>
        <taxon>Ericales</taxon>
        <taxon>Ericaceae</taxon>
        <taxon>Ericoideae</taxon>
        <taxon>Rhodoreae</taxon>
        <taxon>Rhododendron</taxon>
    </lineage>
</organism>
<proteinExistence type="predicted"/>
<comment type="caution">
    <text evidence="1">The sequence shown here is derived from an EMBL/GenBank/DDBJ whole genome shotgun (WGS) entry which is preliminary data.</text>
</comment>
<dbReference type="Proteomes" id="UP001062846">
    <property type="component" value="Chromosome 8"/>
</dbReference>
<reference evidence="1" key="1">
    <citation type="submission" date="2022-02" db="EMBL/GenBank/DDBJ databases">
        <title>Plant Genome Project.</title>
        <authorList>
            <person name="Zhang R.-G."/>
        </authorList>
    </citation>
    <scope>NUCLEOTIDE SEQUENCE</scope>
    <source>
        <strain evidence="1">AT1</strain>
    </source>
</reference>
<accession>A0ACC0MU60</accession>
<keyword evidence="2" id="KW-1185">Reference proteome</keyword>
<name>A0ACC0MU60_RHOML</name>
<protein>
    <submittedName>
        <fullName evidence="1">Uncharacterized protein</fullName>
    </submittedName>
</protein>
<sequence length="1009" mass="113324">MAWFSGKVSLGNFPDLAGAVNKLSESVKNIEKNFDTALGFEEKSESSTSEASGLWPSTTDTKTLFEPVMAFMGQKGGESALEPTEKSESMKPPSSVEDKKVAETNTATEQPRPDDEGNEESSLVLTDAVEETSVAIPEETNAVTADPTKSESADPETSESADHGKSESDSSPPIPVEVSESNIEHVEDPDSLNYLNQKDTSGMGPSKHSETMEAKPGTDETDQVGVIAFVSPESHDLMNMHETISEQKAQEEENVENLSPVRAEDASRSSQDGIGLEHSGFISATKETESPKEHFTDNLPATQPPDEAAEIVSESVSHEKETNVRAVDLNQHAVGNEPNIEEQHVSSGSSTSDISISVVELEKLRREMKMMETALQGAARQSQAKADEIAKFMNENEHLKAVIEDLKRKSNEAEIELMREEYHQRVATLERKVYALTRERDTLRREQSKKSDAAALLKEKDEIINQVMAEGEELSKKQAAQESTMRKLRAQIRELEEEKKGLTTKLQVEENKVDSIKRDKAATEKLLQETIEKRQAELAAQKEFYTNALNAAKEAEALAEARANNEARTELDNRLRQAEEREAMLVQTLEELRTTLSRKEQQAVFREDMLCRDIEDLQKRYQASERRCEELITQVPESTRPLLRQIEAMQETTARRAEAWAAVERSLTSRLQVFQKLPIALMLKFRLVFYFQDLKLQEAEGKAAAAEERERSVNERLSQTLSRINVLEAQISCLRAEQTQLSRSLEKERQRAAENRQEYLAAKEEADTHEGRLSQLEEEIRELRKKHKQELHEALTHQELLQQEIDREKAARLELERAARLQSSAVPEQSPITKQRSGIENGSLPRKLSSASSLGSMEESFFLQASLDSSDSFSERRNPGEPTMSPYFMKSMTPSSFEAALRQKEGELASYMSRLASLESIRDSLAEELVKMTEQCEKLRAEASVLPGIRAELEALRRRHSAALELMGERDEELEELRADIVDLKEMYREQVNLLVNKIQGLNSSVGAT</sequence>
<gene>
    <name evidence="1" type="ORF">RHMOL_Rhmol08G0298100</name>
</gene>
<dbReference type="EMBL" id="CM046395">
    <property type="protein sequence ID" value="KAI8544455.1"/>
    <property type="molecule type" value="Genomic_DNA"/>
</dbReference>
<evidence type="ECO:0000313" key="1">
    <source>
        <dbReference type="EMBL" id="KAI8544455.1"/>
    </source>
</evidence>
<evidence type="ECO:0000313" key="2">
    <source>
        <dbReference type="Proteomes" id="UP001062846"/>
    </source>
</evidence>